<protein>
    <submittedName>
        <fullName evidence="12">Mitochondrial carrier</fullName>
    </submittedName>
</protein>
<proteinExistence type="inferred from homology"/>
<evidence type="ECO:0000256" key="6">
    <source>
        <dbReference type="ARBA" id="ARBA00022989"/>
    </source>
</evidence>
<evidence type="ECO:0000256" key="5">
    <source>
        <dbReference type="ARBA" id="ARBA00022792"/>
    </source>
</evidence>
<reference evidence="12 13" key="1">
    <citation type="journal article" date="2018" name="Sci. Rep.">
        <title>Comparative genomics provides insights into the lifestyle and reveals functional heterogeneity of dark septate endophytic fungi.</title>
        <authorList>
            <person name="Knapp D.G."/>
            <person name="Nemeth J.B."/>
            <person name="Barry K."/>
            <person name="Hainaut M."/>
            <person name="Henrissat B."/>
            <person name="Johnson J."/>
            <person name="Kuo A."/>
            <person name="Lim J.H.P."/>
            <person name="Lipzen A."/>
            <person name="Nolan M."/>
            <person name="Ohm R.A."/>
            <person name="Tamas L."/>
            <person name="Grigoriev I.V."/>
            <person name="Spatafora J.W."/>
            <person name="Nagy L.G."/>
            <person name="Kovacs G.M."/>
        </authorList>
    </citation>
    <scope>NUCLEOTIDE SEQUENCE [LARGE SCALE GENOMIC DNA]</scope>
    <source>
        <strain evidence="12 13">DSE2036</strain>
    </source>
</reference>
<dbReference type="InterPro" id="IPR018108">
    <property type="entry name" value="MCP_transmembrane"/>
</dbReference>
<keyword evidence="3 9" id="KW-0812">Transmembrane</keyword>
<evidence type="ECO:0000256" key="10">
    <source>
        <dbReference type="RuleBase" id="RU000488"/>
    </source>
</evidence>
<dbReference type="InterPro" id="IPR023395">
    <property type="entry name" value="MCP_dom_sf"/>
</dbReference>
<name>A0A2V1DQH0_9PLEO</name>
<feature type="repeat" description="Solcar" evidence="9">
    <location>
        <begin position="259"/>
        <end position="348"/>
    </location>
</feature>
<feature type="repeat" description="Solcar" evidence="9">
    <location>
        <begin position="147"/>
        <end position="239"/>
    </location>
</feature>
<organism evidence="12 13">
    <name type="scientific">Periconia macrospinosa</name>
    <dbReference type="NCBI Taxonomy" id="97972"/>
    <lineage>
        <taxon>Eukaryota</taxon>
        <taxon>Fungi</taxon>
        <taxon>Dikarya</taxon>
        <taxon>Ascomycota</taxon>
        <taxon>Pezizomycotina</taxon>
        <taxon>Dothideomycetes</taxon>
        <taxon>Pleosporomycetidae</taxon>
        <taxon>Pleosporales</taxon>
        <taxon>Massarineae</taxon>
        <taxon>Periconiaceae</taxon>
        <taxon>Periconia</taxon>
    </lineage>
</organism>
<evidence type="ECO:0000256" key="4">
    <source>
        <dbReference type="ARBA" id="ARBA00022737"/>
    </source>
</evidence>
<dbReference type="GO" id="GO:1990519">
    <property type="term" value="P:pyrimidine nucleotide import into mitochondrion"/>
    <property type="evidence" value="ECO:0007669"/>
    <property type="project" value="TreeGrafter"/>
</dbReference>
<evidence type="ECO:0000313" key="13">
    <source>
        <dbReference type="Proteomes" id="UP000244855"/>
    </source>
</evidence>
<comment type="similarity">
    <text evidence="10">Belongs to the mitochondrial carrier (TC 2.A.29) family.</text>
</comment>
<keyword evidence="5" id="KW-0999">Mitochondrion inner membrane</keyword>
<feature type="compositionally biased region" description="Polar residues" evidence="11">
    <location>
        <begin position="18"/>
        <end position="33"/>
    </location>
</feature>
<evidence type="ECO:0000256" key="9">
    <source>
        <dbReference type="PROSITE-ProRule" id="PRU00282"/>
    </source>
</evidence>
<evidence type="ECO:0000256" key="3">
    <source>
        <dbReference type="ARBA" id="ARBA00022692"/>
    </source>
</evidence>
<evidence type="ECO:0000256" key="2">
    <source>
        <dbReference type="ARBA" id="ARBA00022448"/>
    </source>
</evidence>
<keyword evidence="7" id="KW-0496">Mitochondrion</keyword>
<dbReference type="SUPFAM" id="SSF103506">
    <property type="entry name" value="Mitochondrial carrier"/>
    <property type="match status" value="1"/>
</dbReference>
<sequence length="351" mass="37811">MQENSAAPSLKTVPLLPRSSSGYSQQPPNSSSAHLIAGASGGLATAILTSPLDVLRTRLQSDFYRHTPQAGQPPLKSTSIHPLSASVRHLRETFQIIHSVHYTEGLRGFFRGLGPSLAGVVPATAIKFYVYGNCKRLGAEILNCGEDAAIVHAQAAVAAGIATSTATNPIWLVKTRLQLDKSRTQGGVTARQYKNSLDCVRQVVQQEGVKGLYRGLSASYLGTVETALHLVLYERLKQLFGGALRESRMRNNPTGDELAKWISTSGAAAAAKLAAVLITYPHEVVRTRLRQAPTENGMPKYSGLLQCFRSIGRQEGLAGLYGGLTPHIMRAIPSSVITLGVYEFVLRLIRS</sequence>
<evidence type="ECO:0000256" key="1">
    <source>
        <dbReference type="ARBA" id="ARBA00004448"/>
    </source>
</evidence>
<evidence type="ECO:0000256" key="11">
    <source>
        <dbReference type="SAM" id="MobiDB-lite"/>
    </source>
</evidence>
<comment type="subcellular location">
    <subcellularLocation>
        <location evidence="1">Mitochondrion inner membrane</location>
        <topology evidence="1">Multi-pass membrane protein</topology>
    </subcellularLocation>
</comment>
<keyword evidence="13" id="KW-1185">Reference proteome</keyword>
<evidence type="ECO:0000256" key="7">
    <source>
        <dbReference type="ARBA" id="ARBA00023128"/>
    </source>
</evidence>
<dbReference type="AlphaFoldDB" id="A0A2V1DQH0"/>
<evidence type="ECO:0000256" key="8">
    <source>
        <dbReference type="ARBA" id="ARBA00023136"/>
    </source>
</evidence>
<dbReference type="PROSITE" id="PS50920">
    <property type="entry name" value="SOLCAR"/>
    <property type="match status" value="3"/>
</dbReference>
<dbReference type="InterPro" id="IPR049562">
    <property type="entry name" value="SLC25A33/36-like"/>
</dbReference>
<dbReference type="STRING" id="97972.A0A2V1DQH0"/>
<dbReference type="Gene3D" id="1.50.40.10">
    <property type="entry name" value="Mitochondrial carrier domain"/>
    <property type="match status" value="2"/>
</dbReference>
<dbReference type="Pfam" id="PF00153">
    <property type="entry name" value="Mito_carr"/>
    <property type="match status" value="3"/>
</dbReference>
<accession>A0A2V1DQH0</accession>
<keyword evidence="2 10" id="KW-0813">Transport</keyword>
<evidence type="ECO:0000313" key="12">
    <source>
        <dbReference type="EMBL" id="PVH99434.1"/>
    </source>
</evidence>
<dbReference type="PANTHER" id="PTHR45829">
    <property type="entry name" value="MITOCHONDRIAL CARRIER PROTEIN RIM2"/>
    <property type="match status" value="1"/>
</dbReference>
<dbReference type="PANTHER" id="PTHR45829:SF4">
    <property type="entry name" value="MITOCHONDRIAL CARRIER PROTEIN RIM2"/>
    <property type="match status" value="1"/>
</dbReference>
<dbReference type="EMBL" id="KZ805392">
    <property type="protein sequence ID" value="PVH99434.1"/>
    <property type="molecule type" value="Genomic_DNA"/>
</dbReference>
<keyword evidence="6" id="KW-1133">Transmembrane helix</keyword>
<dbReference type="GO" id="GO:0015218">
    <property type="term" value="F:pyrimidine nucleotide transmembrane transporter activity"/>
    <property type="evidence" value="ECO:0007669"/>
    <property type="project" value="InterPro"/>
</dbReference>
<gene>
    <name evidence="12" type="ORF">DM02DRAFT_718821</name>
</gene>
<feature type="region of interest" description="Disordered" evidence="11">
    <location>
        <begin position="1"/>
        <end position="34"/>
    </location>
</feature>
<dbReference type="OrthoDB" id="269120at2759"/>
<keyword evidence="8 9" id="KW-0472">Membrane</keyword>
<feature type="repeat" description="Solcar" evidence="9">
    <location>
        <begin position="29"/>
        <end position="137"/>
    </location>
</feature>
<keyword evidence="4" id="KW-0677">Repeat</keyword>
<dbReference type="GO" id="GO:0005743">
    <property type="term" value="C:mitochondrial inner membrane"/>
    <property type="evidence" value="ECO:0007669"/>
    <property type="project" value="UniProtKB-SubCell"/>
</dbReference>
<dbReference type="Proteomes" id="UP000244855">
    <property type="component" value="Unassembled WGS sequence"/>
</dbReference>